<protein>
    <recommendedName>
        <fullName evidence="2">KIF-binding protein</fullName>
    </recommendedName>
</protein>
<reference evidence="1" key="1">
    <citation type="submission" date="2021-01" db="EMBL/GenBank/DDBJ databases">
        <authorList>
            <person name="Corre E."/>
            <person name="Pelletier E."/>
            <person name="Niang G."/>
            <person name="Scheremetjew M."/>
            <person name="Finn R."/>
            <person name="Kale V."/>
            <person name="Holt S."/>
            <person name="Cochrane G."/>
            <person name="Meng A."/>
            <person name="Brown T."/>
            <person name="Cohen L."/>
        </authorList>
    </citation>
    <scope>NUCLEOTIDE SEQUENCE</scope>
    <source>
        <strain evidence="1">CCMP127</strain>
    </source>
</reference>
<dbReference type="EMBL" id="HBIM01009180">
    <property type="protein sequence ID" value="CAE0410238.1"/>
    <property type="molecule type" value="Transcribed_RNA"/>
</dbReference>
<sequence length="228" mass="24926">MFRSIVSTNFDAVALLRYGRFDESAFLLRTALAAIQQAGVHPMIPTPMSEGQSSGQVLSVSLEDCDKAVSYTYLSCFEVFNRAFILEDAESISDSEETFSLFASVCLYNMALAMHMKGLTQGCVGNVRKAVGLYQKVFSILSTLNPSPTHSSSSLLLATAMNIICCEAEIQGPAATKEWRDVFCDLFDWATQTEQQVAAIYNNPEESTMFSTCAVMYCKQTFSAAPAA</sequence>
<name>A0A7S3P3I8_9STRA</name>
<organism evidence="1">
    <name type="scientific">Amphora coffeiformis</name>
    <dbReference type="NCBI Taxonomy" id="265554"/>
    <lineage>
        <taxon>Eukaryota</taxon>
        <taxon>Sar</taxon>
        <taxon>Stramenopiles</taxon>
        <taxon>Ochrophyta</taxon>
        <taxon>Bacillariophyta</taxon>
        <taxon>Bacillariophyceae</taxon>
        <taxon>Bacillariophycidae</taxon>
        <taxon>Thalassiophysales</taxon>
        <taxon>Catenulaceae</taxon>
        <taxon>Amphora</taxon>
    </lineage>
</organism>
<dbReference type="AlphaFoldDB" id="A0A7S3P3I8"/>
<gene>
    <name evidence="1" type="ORF">ACOF00016_LOCUS7766</name>
</gene>
<evidence type="ECO:0008006" key="2">
    <source>
        <dbReference type="Google" id="ProtNLM"/>
    </source>
</evidence>
<proteinExistence type="predicted"/>
<evidence type="ECO:0000313" key="1">
    <source>
        <dbReference type="EMBL" id="CAE0410238.1"/>
    </source>
</evidence>
<accession>A0A7S3P3I8</accession>